<organism evidence="2 3">
    <name type="scientific">Ruminiclostridium cellobioparum subsp. termitidis CT1112</name>
    <dbReference type="NCBI Taxonomy" id="1195236"/>
    <lineage>
        <taxon>Bacteria</taxon>
        <taxon>Bacillati</taxon>
        <taxon>Bacillota</taxon>
        <taxon>Clostridia</taxon>
        <taxon>Eubacteriales</taxon>
        <taxon>Oscillospiraceae</taxon>
        <taxon>Ruminiclostridium</taxon>
    </lineage>
</organism>
<evidence type="ECO:0000313" key="2">
    <source>
        <dbReference type="EMBL" id="EMS74023.1"/>
    </source>
</evidence>
<dbReference type="RefSeq" id="WP_004623052.1">
    <property type="nucleotide sequence ID" value="NZ_AORV01000008.1"/>
</dbReference>
<feature type="signal peptide" evidence="1">
    <location>
        <begin position="1"/>
        <end position="24"/>
    </location>
</feature>
<dbReference type="PROSITE" id="PS51257">
    <property type="entry name" value="PROKAR_LIPOPROTEIN"/>
    <property type="match status" value="1"/>
</dbReference>
<proteinExistence type="predicted"/>
<dbReference type="Proteomes" id="UP000014155">
    <property type="component" value="Unassembled WGS sequence"/>
</dbReference>
<sequence length="142" mass="15634">MNKRFISFFLMLCIIISCNLFTTAAATSKVKVTVKLDSIECVENNHVGNEWSFGCTVNKKELAEGDSISISTTPTGKITIVSSVEEEDSIPDIGSKTLSIPISKLKVKKDTTYTSQVTVAENRGRYSGNKAIWKFTFIVKKA</sequence>
<reference evidence="2 3" key="1">
    <citation type="journal article" date="2013" name="Genome Announc.">
        <title>Draft Genome Sequence of the Cellulolytic, Mesophilic, Anaerobic Bacterium Clostridium termitidis Strain CT1112 (DSM 5398).</title>
        <authorList>
            <person name="Lal S."/>
            <person name="Ramachandran U."/>
            <person name="Zhang X."/>
            <person name="Munir R."/>
            <person name="Sparling R."/>
            <person name="Levin D.B."/>
        </authorList>
    </citation>
    <scope>NUCLEOTIDE SEQUENCE [LARGE SCALE GENOMIC DNA]</scope>
    <source>
        <strain evidence="2 3">CT1112</strain>
    </source>
</reference>
<dbReference type="eggNOG" id="ENOG5033B88">
    <property type="taxonomic scope" value="Bacteria"/>
</dbReference>
<protein>
    <submittedName>
        <fullName evidence="2">Uncharacterized protein</fullName>
    </submittedName>
</protein>
<gene>
    <name evidence="2" type="ORF">CTER_5134</name>
</gene>
<dbReference type="STRING" id="1195236.CTER_5134"/>
<dbReference type="EMBL" id="AORV01000008">
    <property type="protein sequence ID" value="EMS74023.1"/>
    <property type="molecule type" value="Genomic_DNA"/>
</dbReference>
<comment type="caution">
    <text evidence="2">The sequence shown here is derived from an EMBL/GenBank/DDBJ whole genome shotgun (WGS) entry which is preliminary data.</text>
</comment>
<keyword evidence="3" id="KW-1185">Reference proteome</keyword>
<feature type="chain" id="PRO_5039448375" evidence="1">
    <location>
        <begin position="25"/>
        <end position="142"/>
    </location>
</feature>
<accession>S0FZQ6</accession>
<evidence type="ECO:0000313" key="3">
    <source>
        <dbReference type="Proteomes" id="UP000014155"/>
    </source>
</evidence>
<dbReference type="AlphaFoldDB" id="S0FZQ6"/>
<evidence type="ECO:0000256" key="1">
    <source>
        <dbReference type="SAM" id="SignalP"/>
    </source>
</evidence>
<keyword evidence="1" id="KW-0732">Signal</keyword>
<name>S0FZQ6_RUMCE</name>